<keyword evidence="1" id="KW-0472">Membrane</keyword>
<proteinExistence type="predicted"/>
<evidence type="ECO:0000313" key="2">
    <source>
        <dbReference type="EnsemblMetazoa" id="GPPI001101-PA"/>
    </source>
</evidence>
<name>A0A1B0ALT4_9MUSC</name>
<keyword evidence="1" id="KW-0812">Transmembrane</keyword>
<evidence type="ECO:0000313" key="3">
    <source>
        <dbReference type="Proteomes" id="UP000092460"/>
    </source>
</evidence>
<protein>
    <submittedName>
        <fullName evidence="2">Uncharacterized protein</fullName>
    </submittedName>
</protein>
<dbReference type="EnsemblMetazoa" id="GPPI001101-RA">
    <property type="protein sequence ID" value="GPPI001101-PA"/>
    <property type="gene ID" value="GPPI001101"/>
</dbReference>
<keyword evidence="1" id="KW-1133">Transmembrane helix</keyword>
<dbReference type="VEuPathDB" id="VectorBase:GPPI001101"/>
<reference evidence="2" key="2">
    <citation type="submission" date="2020-05" db="UniProtKB">
        <authorList>
            <consortium name="EnsemblMetazoa"/>
        </authorList>
    </citation>
    <scope>IDENTIFICATION</scope>
    <source>
        <strain evidence="2">IAEA</strain>
    </source>
</reference>
<sequence>CILLRDSDDFLSYHPISGHVNYIVLLSLVCAVCAKLLRSSTQLTWAIVKDTTTHEKEGKLQPIKTFSARKAFRYCPDNSRNHQTE</sequence>
<dbReference type="Proteomes" id="UP000092460">
    <property type="component" value="Unassembled WGS sequence"/>
</dbReference>
<evidence type="ECO:0000256" key="1">
    <source>
        <dbReference type="SAM" id="Phobius"/>
    </source>
</evidence>
<keyword evidence="3" id="KW-1185">Reference proteome</keyword>
<organism evidence="2 3">
    <name type="scientific">Glossina palpalis gambiensis</name>
    <dbReference type="NCBI Taxonomy" id="67801"/>
    <lineage>
        <taxon>Eukaryota</taxon>
        <taxon>Metazoa</taxon>
        <taxon>Ecdysozoa</taxon>
        <taxon>Arthropoda</taxon>
        <taxon>Hexapoda</taxon>
        <taxon>Insecta</taxon>
        <taxon>Pterygota</taxon>
        <taxon>Neoptera</taxon>
        <taxon>Endopterygota</taxon>
        <taxon>Diptera</taxon>
        <taxon>Brachycera</taxon>
        <taxon>Muscomorpha</taxon>
        <taxon>Hippoboscoidea</taxon>
        <taxon>Glossinidae</taxon>
        <taxon>Glossina</taxon>
    </lineage>
</organism>
<dbReference type="EMBL" id="JXJN01000119">
    <property type="status" value="NOT_ANNOTATED_CDS"/>
    <property type="molecule type" value="Genomic_DNA"/>
</dbReference>
<reference evidence="3" key="1">
    <citation type="submission" date="2015-01" db="EMBL/GenBank/DDBJ databases">
        <authorList>
            <person name="Aksoy S."/>
            <person name="Warren W."/>
            <person name="Wilson R.K."/>
        </authorList>
    </citation>
    <scope>NUCLEOTIDE SEQUENCE [LARGE SCALE GENOMIC DNA]</scope>
    <source>
        <strain evidence="3">IAEA</strain>
    </source>
</reference>
<accession>A0A1B0ALT4</accession>
<feature type="transmembrane region" description="Helical" evidence="1">
    <location>
        <begin position="20"/>
        <end position="37"/>
    </location>
</feature>
<dbReference type="AlphaFoldDB" id="A0A1B0ALT4"/>